<evidence type="ECO:0000313" key="2">
    <source>
        <dbReference type="EMBL" id="QTH21680.1"/>
    </source>
</evidence>
<organism evidence="2 3">
    <name type="scientific">Rhizorhabdus wittichii</name>
    <dbReference type="NCBI Taxonomy" id="160791"/>
    <lineage>
        <taxon>Bacteria</taxon>
        <taxon>Pseudomonadati</taxon>
        <taxon>Pseudomonadota</taxon>
        <taxon>Alphaproteobacteria</taxon>
        <taxon>Sphingomonadales</taxon>
        <taxon>Sphingomonadaceae</taxon>
        <taxon>Rhizorhabdus</taxon>
    </lineage>
</organism>
<dbReference type="InterPro" id="IPR027843">
    <property type="entry name" value="DUF4440"/>
</dbReference>
<evidence type="ECO:0000259" key="1">
    <source>
        <dbReference type="Pfam" id="PF14534"/>
    </source>
</evidence>
<reference evidence="2" key="2">
    <citation type="submission" date="2021-04" db="EMBL/GenBank/DDBJ databases">
        <title>Isolation and genomic analysis of the ibuprofen-degrading bacterium Sphingomonas strain MPO218.</title>
        <authorList>
            <person name="Aulestia M."/>
            <person name="Flores A."/>
            <person name="Mangas E.L."/>
            <person name="Perez-Pulido A.J."/>
            <person name="Santero E."/>
            <person name="Camacho E.M."/>
        </authorList>
    </citation>
    <scope>NUCLEOTIDE SEQUENCE</scope>
    <source>
        <strain evidence="2">MPO218</strain>
    </source>
</reference>
<dbReference type="SUPFAM" id="SSF54427">
    <property type="entry name" value="NTF2-like"/>
    <property type="match status" value="1"/>
</dbReference>
<sequence>MKVFDPREIDAAVSRAFEEGDIEEALTLYEEGCAFVRFSGEVTNSAADIRAEIGGLIAMKPKVALDEVAVIESVDGKLATTRARGRIDGTGPDGQPMSVPFHTLAVVRKQADGSWRFAIDDPQGSAKS</sequence>
<gene>
    <name evidence="2" type="ORF">HRJ34_25825</name>
</gene>
<dbReference type="Pfam" id="PF14534">
    <property type="entry name" value="DUF4440"/>
    <property type="match status" value="1"/>
</dbReference>
<dbReference type="RefSeq" id="WP_208632860.1">
    <property type="nucleotide sequence ID" value="NZ_CP059319.1"/>
</dbReference>
<dbReference type="AlphaFoldDB" id="A0A975D202"/>
<protein>
    <submittedName>
        <fullName evidence="2">DUF4440 domain-containing protein</fullName>
    </submittedName>
</protein>
<accession>A0A975D202</accession>
<proteinExistence type="predicted"/>
<reference evidence="2" key="1">
    <citation type="submission" date="2020-07" db="EMBL/GenBank/DDBJ databases">
        <authorList>
            <person name="Camacho E."/>
        </authorList>
    </citation>
    <scope>NUCLEOTIDE SEQUENCE</scope>
    <source>
        <strain evidence="2">MPO218</strain>
    </source>
</reference>
<evidence type="ECO:0000313" key="3">
    <source>
        <dbReference type="Proteomes" id="UP000664914"/>
    </source>
</evidence>
<dbReference type="Proteomes" id="UP000664914">
    <property type="component" value="Chromosome"/>
</dbReference>
<name>A0A975D202_9SPHN</name>
<dbReference type="EMBL" id="CP059319">
    <property type="protein sequence ID" value="QTH21680.1"/>
    <property type="molecule type" value="Genomic_DNA"/>
</dbReference>
<dbReference type="Gene3D" id="3.10.450.50">
    <property type="match status" value="1"/>
</dbReference>
<feature type="domain" description="DUF4440" evidence="1">
    <location>
        <begin position="7"/>
        <end position="116"/>
    </location>
</feature>
<dbReference type="InterPro" id="IPR032710">
    <property type="entry name" value="NTF2-like_dom_sf"/>
</dbReference>